<dbReference type="RefSeq" id="WP_280556049.1">
    <property type="nucleotide sequence ID" value="NZ_CP123488.1"/>
</dbReference>
<evidence type="ECO:0000313" key="2">
    <source>
        <dbReference type="Proteomes" id="UP001177527"/>
    </source>
</evidence>
<proteinExistence type="predicted"/>
<accession>A0AA95G0A3</accession>
<reference evidence="1" key="1">
    <citation type="submission" date="2023-04" db="EMBL/GenBank/DDBJ databases">
        <title>APH(3)-Id, a novel chromosomal aminoglycoside phosphotransferase, identified from an environmental isolate of Kluyvera intermedia DW18.</title>
        <authorList>
            <person name="Sha Y."/>
        </authorList>
    </citation>
    <scope>NUCLEOTIDE SEQUENCE</scope>
    <source>
        <strain evidence="1">DW18</strain>
    </source>
</reference>
<dbReference type="AlphaFoldDB" id="A0AA95G0A3"/>
<organism evidence="1 2">
    <name type="scientific">Kluyvera intermedia</name>
    <name type="common">Enterobacter intermedius</name>
    <dbReference type="NCBI Taxonomy" id="61648"/>
    <lineage>
        <taxon>Bacteria</taxon>
        <taxon>Pseudomonadati</taxon>
        <taxon>Pseudomonadota</taxon>
        <taxon>Gammaproteobacteria</taxon>
        <taxon>Enterobacterales</taxon>
        <taxon>Enterobacteriaceae</taxon>
        <taxon>Kluyvera</taxon>
    </lineage>
</organism>
<sequence>MSPFFWPAKVAEQHRRVGLISVAPSGITKWRRVPYPAYLINVR</sequence>
<name>A0AA95G0A3_KLUIN</name>
<gene>
    <name evidence="1" type="ORF">QBD33_15650</name>
</gene>
<evidence type="ECO:0000313" key="1">
    <source>
        <dbReference type="EMBL" id="WGL55078.1"/>
    </source>
</evidence>
<dbReference type="EMBL" id="CP123488">
    <property type="protein sequence ID" value="WGL55078.1"/>
    <property type="molecule type" value="Genomic_DNA"/>
</dbReference>
<protein>
    <submittedName>
        <fullName evidence="1">Uncharacterized protein</fullName>
    </submittedName>
</protein>
<dbReference type="Proteomes" id="UP001177527">
    <property type="component" value="Chromosome"/>
</dbReference>